<feature type="compositionally biased region" description="Polar residues" evidence="1">
    <location>
        <begin position="62"/>
        <end position="81"/>
    </location>
</feature>
<keyword evidence="3" id="KW-1185">Reference proteome</keyword>
<feature type="non-terminal residue" evidence="2">
    <location>
        <position position="1"/>
    </location>
</feature>
<dbReference type="EMBL" id="CAJVQB010060904">
    <property type="protein sequence ID" value="CAG8839643.1"/>
    <property type="molecule type" value="Genomic_DNA"/>
</dbReference>
<evidence type="ECO:0000313" key="2">
    <source>
        <dbReference type="EMBL" id="CAG8839643.1"/>
    </source>
</evidence>
<sequence length="81" mass="9549">NLRGPEIHKEKIKKHINNYYNNFAQNTTKIIDSILNRHIDPIIFHNVKTEDRVITKPKQINKKIQNTEQNQISSTKANDQN</sequence>
<dbReference type="Proteomes" id="UP000789901">
    <property type="component" value="Unassembled WGS sequence"/>
</dbReference>
<evidence type="ECO:0000313" key="3">
    <source>
        <dbReference type="Proteomes" id="UP000789901"/>
    </source>
</evidence>
<feature type="region of interest" description="Disordered" evidence="1">
    <location>
        <begin position="61"/>
        <end position="81"/>
    </location>
</feature>
<gene>
    <name evidence="2" type="ORF">GMARGA_LOCUS34542</name>
</gene>
<evidence type="ECO:0000256" key="1">
    <source>
        <dbReference type="SAM" id="MobiDB-lite"/>
    </source>
</evidence>
<protein>
    <submittedName>
        <fullName evidence="2">1876_t:CDS:1</fullName>
    </submittedName>
</protein>
<name>A0ABN7WSX5_GIGMA</name>
<comment type="caution">
    <text evidence="2">The sequence shown here is derived from an EMBL/GenBank/DDBJ whole genome shotgun (WGS) entry which is preliminary data.</text>
</comment>
<proteinExistence type="predicted"/>
<accession>A0ABN7WSX5</accession>
<reference evidence="2 3" key="1">
    <citation type="submission" date="2021-06" db="EMBL/GenBank/DDBJ databases">
        <authorList>
            <person name="Kallberg Y."/>
            <person name="Tangrot J."/>
            <person name="Rosling A."/>
        </authorList>
    </citation>
    <scope>NUCLEOTIDE SEQUENCE [LARGE SCALE GENOMIC DNA]</scope>
    <source>
        <strain evidence="2 3">120-4 pot B 10/14</strain>
    </source>
</reference>
<feature type="non-terminal residue" evidence="2">
    <location>
        <position position="81"/>
    </location>
</feature>
<organism evidence="2 3">
    <name type="scientific">Gigaspora margarita</name>
    <dbReference type="NCBI Taxonomy" id="4874"/>
    <lineage>
        <taxon>Eukaryota</taxon>
        <taxon>Fungi</taxon>
        <taxon>Fungi incertae sedis</taxon>
        <taxon>Mucoromycota</taxon>
        <taxon>Glomeromycotina</taxon>
        <taxon>Glomeromycetes</taxon>
        <taxon>Diversisporales</taxon>
        <taxon>Gigasporaceae</taxon>
        <taxon>Gigaspora</taxon>
    </lineage>
</organism>